<protein>
    <recommendedName>
        <fullName evidence="1">Gcp-like domain-containing protein</fullName>
    </recommendedName>
</protein>
<dbReference type="CDD" id="cd24032">
    <property type="entry name" value="ASKHA_NBD_TsaB"/>
    <property type="match status" value="1"/>
</dbReference>
<dbReference type="SUPFAM" id="SSF53067">
    <property type="entry name" value="Actin-like ATPase domain"/>
    <property type="match status" value="2"/>
</dbReference>
<dbReference type="InterPro" id="IPR043129">
    <property type="entry name" value="ATPase_NBD"/>
</dbReference>
<dbReference type="GO" id="GO:0005829">
    <property type="term" value="C:cytosol"/>
    <property type="evidence" value="ECO:0007669"/>
    <property type="project" value="TreeGrafter"/>
</dbReference>
<accession>G5H7P2</accession>
<dbReference type="PATRIC" id="fig|742725.3.peg.749"/>
<dbReference type="GO" id="GO:0002949">
    <property type="term" value="P:tRNA threonylcarbamoyladenosine modification"/>
    <property type="evidence" value="ECO:0007669"/>
    <property type="project" value="InterPro"/>
</dbReference>
<dbReference type="GeneID" id="92816295"/>
<organism evidence="2 3">
    <name type="scientific">Alistipes indistinctus YIT 12060</name>
    <dbReference type="NCBI Taxonomy" id="742725"/>
    <lineage>
        <taxon>Bacteria</taxon>
        <taxon>Pseudomonadati</taxon>
        <taxon>Bacteroidota</taxon>
        <taxon>Bacteroidia</taxon>
        <taxon>Bacteroidales</taxon>
        <taxon>Rikenellaceae</taxon>
        <taxon>Alistipes</taxon>
    </lineage>
</organism>
<evidence type="ECO:0000313" key="2">
    <source>
        <dbReference type="EMBL" id="EHB92491.1"/>
    </source>
</evidence>
<dbReference type="PANTHER" id="PTHR11735">
    <property type="entry name" value="TRNA N6-ADENOSINE THREONYLCARBAMOYLTRANSFERASE"/>
    <property type="match status" value="1"/>
</dbReference>
<keyword evidence="3" id="KW-1185">Reference proteome</keyword>
<dbReference type="Pfam" id="PF00814">
    <property type="entry name" value="TsaD"/>
    <property type="match status" value="1"/>
</dbReference>
<dbReference type="AlphaFoldDB" id="G5H7P2"/>
<dbReference type="HOGENOM" id="CLU_064886_1_0_10"/>
<proteinExistence type="predicted"/>
<dbReference type="PANTHER" id="PTHR11735:SF11">
    <property type="entry name" value="TRNA THREONYLCARBAMOYLADENOSINE BIOSYNTHESIS PROTEIN TSAB"/>
    <property type="match status" value="1"/>
</dbReference>
<comment type="caution">
    <text evidence="2">The sequence shown here is derived from an EMBL/GenBank/DDBJ whole genome shotgun (WGS) entry which is preliminary data.</text>
</comment>
<sequence length="237" mass="25911">MALLLCIEAGTDIGSVALAKNDRLLSLRESCESRQHAQNLAVYVEEILRENDLDAKDLDAVAVGMGPGSYTGLRICVSLAKGICYGAGIPLIAVGSLEALTRVALEDYEAGILNVDDISDAILLPMIDARRMEVYCQQFDAQAHPLSGVEAKVVTAESFLDERRAGRTMVLFGSGAGKCKELFPEDNVRLVEVTPSARGLVKPAYEAFRHKKFEDIAYFEPFYLKDFVVTPSSKKIF</sequence>
<evidence type="ECO:0000259" key="1">
    <source>
        <dbReference type="Pfam" id="PF00814"/>
    </source>
</evidence>
<dbReference type="RefSeq" id="WP_009133501.1">
    <property type="nucleotide sequence ID" value="NZ_CP102250.1"/>
</dbReference>
<dbReference type="STRING" id="742725.HMPREF9450_00695"/>
<dbReference type="OrthoDB" id="9784166at2"/>
<dbReference type="InterPro" id="IPR022496">
    <property type="entry name" value="T6A_TsaB"/>
</dbReference>
<dbReference type="NCBIfam" id="TIGR03725">
    <property type="entry name" value="T6A_YeaZ"/>
    <property type="match status" value="1"/>
</dbReference>
<feature type="domain" description="Gcp-like" evidence="1">
    <location>
        <begin position="33"/>
        <end position="143"/>
    </location>
</feature>
<evidence type="ECO:0000313" key="3">
    <source>
        <dbReference type="Proteomes" id="UP000006008"/>
    </source>
</evidence>
<dbReference type="Gene3D" id="3.30.420.40">
    <property type="match status" value="2"/>
</dbReference>
<gene>
    <name evidence="2" type="ORF">HMPREF9450_00695</name>
</gene>
<dbReference type="EMBL" id="ADLD01000009">
    <property type="protein sequence ID" value="EHB92491.1"/>
    <property type="molecule type" value="Genomic_DNA"/>
</dbReference>
<dbReference type="Proteomes" id="UP000006008">
    <property type="component" value="Unassembled WGS sequence"/>
</dbReference>
<reference evidence="2 3" key="1">
    <citation type="submission" date="2011-08" db="EMBL/GenBank/DDBJ databases">
        <title>The Genome Sequence of Alistipes indistinctus YIT 12060.</title>
        <authorList>
            <consortium name="The Broad Institute Genome Sequencing Platform"/>
            <person name="Earl A."/>
            <person name="Ward D."/>
            <person name="Feldgarden M."/>
            <person name="Gevers D."/>
            <person name="Morotomi M."/>
            <person name="Young S.K."/>
            <person name="Zeng Q."/>
            <person name="Gargeya S."/>
            <person name="Fitzgerald M."/>
            <person name="Haas B."/>
            <person name="Abouelleil A."/>
            <person name="Alvarado L."/>
            <person name="Arachchi H.M."/>
            <person name="Berlin A."/>
            <person name="Brown A."/>
            <person name="Chapman S.B."/>
            <person name="Chen Z."/>
            <person name="Dunbar C."/>
            <person name="Freedman E."/>
            <person name="Gearin G."/>
            <person name="Gellesch M."/>
            <person name="Goldberg J."/>
            <person name="Griggs A."/>
            <person name="Gujja S."/>
            <person name="Heiman D."/>
            <person name="Howarth C."/>
            <person name="Larson L."/>
            <person name="Lui A."/>
            <person name="MacDonald P.J.P."/>
            <person name="Montmayeur A."/>
            <person name="Murphy C."/>
            <person name="Neiman D."/>
            <person name="Pearson M."/>
            <person name="Priest M."/>
            <person name="Roberts A."/>
            <person name="Saif S."/>
            <person name="Shea T."/>
            <person name="Shenoy N."/>
            <person name="Sisk P."/>
            <person name="Stolte C."/>
            <person name="Sykes S."/>
            <person name="Wortman J."/>
            <person name="Nusbaum C."/>
            <person name="Birren B."/>
        </authorList>
    </citation>
    <scope>NUCLEOTIDE SEQUENCE [LARGE SCALE GENOMIC DNA]</scope>
    <source>
        <strain evidence="2 3">YIT 12060</strain>
    </source>
</reference>
<dbReference type="eggNOG" id="COG1214">
    <property type="taxonomic scope" value="Bacteria"/>
</dbReference>
<dbReference type="InterPro" id="IPR000905">
    <property type="entry name" value="Gcp-like_dom"/>
</dbReference>
<name>G5H7P2_9BACT</name>